<proteinExistence type="inferred from homology"/>
<dbReference type="Pfam" id="PF00251">
    <property type="entry name" value="Glyco_hydro_32N"/>
    <property type="match status" value="1"/>
</dbReference>
<dbReference type="Gramene" id="OE9A110858T1">
    <property type="protein sequence ID" value="OE9A110858C1"/>
    <property type="gene ID" value="OE9A110858"/>
</dbReference>
<evidence type="ECO:0000259" key="6">
    <source>
        <dbReference type="Pfam" id="PF00251"/>
    </source>
</evidence>
<dbReference type="OrthoDB" id="202537at2759"/>
<keyword evidence="2 4" id="KW-0378">Hydrolase</keyword>
<sequence>MVQFLISIQTIWCCMGQHCLGTCSINGRHPLAPPSDRHGSQSLYFGNLVLVPSPGIHYKDFRDPTTAWLTPEDKWCITIGSKVNKTGISLVYDTKDFKSYELLDGVLHGVGGTSMWECVDFYLVSKIKENGLDTSENGPGVKHILKTSLDDDRNGYYAFGTYDSYTAKWTLDNPIIDVGIGLRYDYGIFNASKTFYDQEKKRRVLWGWIKETDSENTDVQKGWSSIQAIPRAILLDKQTGSNLVPCPIEDVERLRLKKKVFNKVEAKAGEVVPVEVGSTTRKALERINGTNTIYNSNVNVNAGAAERGVLGPFGILVLTGSLSSKLSSKALDVDKAMYCSTLPVMEGEKLSMRILLDHSIVESFAQGRRICITSHIYRTTAVMT</sequence>
<evidence type="ECO:0000256" key="5">
    <source>
        <dbReference type="SAM" id="SignalP"/>
    </source>
</evidence>
<dbReference type="Gene3D" id="2.115.10.20">
    <property type="entry name" value="Glycosyl hydrolase domain, family 43"/>
    <property type="match status" value="1"/>
</dbReference>
<dbReference type="Proteomes" id="UP000594638">
    <property type="component" value="Unassembled WGS sequence"/>
</dbReference>
<dbReference type="GO" id="GO:0005975">
    <property type="term" value="P:carbohydrate metabolic process"/>
    <property type="evidence" value="ECO:0007669"/>
    <property type="project" value="InterPro"/>
</dbReference>
<dbReference type="InterPro" id="IPR023296">
    <property type="entry name" value="Glyco_hydro_beta-prop_sf"/>
</dbReference>
<evidence type="ECO:0000259" key="7">
    <source>
        <dbReference type="Pfam" id="PF08244"/>
    </source>
</evidence>
<comment type="similarity">
    <text evidence="1 4">Belongs to the glycosyl hydrolase 32 family.</text>
</comment>
<accession>A0A8S0QAI7</accession>
<evidence type="ECO:0000313" key="8">
    <source>
        <dbReference type="EMBL" id="CAA2964456.1"/>
    </source>
</evidence>
<evidence type="ECO:0000256" key="4">
    <source>
        <dbReference type="RuleBase" id="RU362110"/>
    </source>
</evidence>
<name>A0A8S0QAI7_OLEEU</name>
<dbReference type="Pfam" id="PF08244">
    <property type="entry name" value="Glyco_hydro_32C"/>
    <property type="match status" value="1"/>
</dbReference>
<dbReference type="SUPFAM" id="SSF49899">
    <property type="entry name" value="Concanavalin A-like lectins/glucanases"/>
    <property type="match status" value="1"/>
</dbReference>
<dbReference type="AlphaFoldDB" id="A0A8S0QAI7"/>
<dbReference type="InterPro" id="IPR013320">
    <property type="entry name" value="ConA-like_dom_sf"/>
</dbReference>
<keyword evidence="5" id="KW-0732">Signal</keyword>
<dbReference type="SMART" id="SM00640">
    <property type="entry name" value="Glyco_32"/>
    <property type="match status" value="1"/>
</dbReference>
<dbReference type="Gene3D" id="2.60.120.560">
    <property type="entry name" value="Exo-inulinase, domain 1"/>
    <property type="match status" value="1"/>
</dbReference>
<feature type="domain" description="Glycosyl hydrolase family 32 C-terminal" evidence="7">
    <location>
        <begin position="343"/>
        <end position="377"/>
    </location>
</feature>
<dbReference type="GO" id="GO:0004553">
    <property type="term" value="F:hydrolase activity, hydrolyzing O-glycosyl compounds"/>
    <property type="evidence" value="ECO:0007669"/>
    <property type="project" value="InterPro"/>
</dbReference>
<dbReference type="InterPro" id="IPR001362">
    <property type="entry name" value="Glyco_hydro_32"/>
</dbReference>
<reference evidence="8 9" key="1">
    <citation type="submission" date="2019-12" db="EMBL/GenBank/DDBJ databases">
        <authorList>
            <person name="Alioto T."/>
            <person name="Alioto T."/>
            <person name="Gomez Garrido J."/>
        </authorList>
    </citation>
    <scope>NUCLEOTIDE SEQUENCE [LARGE SCALE GENOMIC DNA]</scope>
</reference>
<organism evidence="8 9">
    <name type="scientific">Olea europaea subsp. europaea</name>
    <dbReference type="NCBI Taxonomy" id="158383"/>
    <lineage>
        <taxon>Eukaryota</taxon>
        <taxon>Viridiplantae</taxon>
        <taxon>Streptophyta</taxon>
        <taxon>Embryophyta</taxon>
        <taxon>Tracheophyta</taxon>
        <taxon>Spermatophyta</taxon>
        <taxon>Magnoliopsida</taxon>
        <taxon>eudicotyledons</taxon>
        <taxon>Gunneridae</taxon>
        <taxon>Pentapetalae</taxon>
        <taxon>asterids</taxon>
        <taxon>lamiids</taxon>
        <taxon>Lamiales</taxon>
        <taxon>Oleaceae</taxon>
        <taxon>Oleeae</taxon>
        <taxon>Olea</taxon>
    </lineage>
</organism>
<evidence type="ECO:0000256" key="2">
    <source>
        <dbReference type="ARBA" id="ARBA00022801"/>
    </source>
</evidence>
<dbReference type="InterPro" id="IPR013148">
    <property type="entry name" value="Glyco_hydro_32_N"/>
</dbReference>
<evidence type="ECO:0000256" key="3">
    <source>
        <dbReference type="ARBA" id="ARBA00023295"/>
    </source>
</evidence>
<evidence type="ECO:0000313" key="9">
    <source>
        <dbReference type="Proteomes" id="UP000594638"/>
    </source>
</evidence>
<evidence type="ECO:0000256" key="1">
    <source>
        <dbReference type="ARBA" id="ARBA00009902"/>
    </source>
</evidence>
<protein>
    <submittedName>
        <fullName evidence="8">Acid beta-fructofuranosidase-like</fullName>
    </submittedName>
</protein>
<dbReference type="InterPro" id="IPR050551">
    <property type="entry name" value="Fructan_Metab_Enzymes"/>
</dbReference>
<dbReference type="PANTHER" id="PTHR31953">
    <property type="entry name" value="BETA-FRUCTOFURANOSIDASE, INSOLUBLE ISOENZYME CWINV1-RELATED"/>
    <property type="match status" value="1"/>
</dbReference>
<dbReference type="EMBL" id="CACTIH010001824">
    <property type="protein sequence ID" value="CAA2964456.1"/>
    <property type="molecule type" value="Genomic_DNA"/>
</dbReference>
<feature type="signal peptide" evidence="5">
    <location>
        <begin position="1"/>
        <end position="16"/>
    </location>
</feature>
<comment type="caution">
    <text evidence="8">The sequence shown here is derived from an EMBL/GenBank/DDBJ whole genome shotgun (WGS) entry which is preliminary data.</text>
</comment>
<feature type="chain" id="PRO_5035913314" evidence="5">
    <location>
        <begin position="17"/>
        <end position="384"/>
    </location>
</feature>
<dbReference type="InterPro" id="IPR013189">
    <property type="entry name" value="Glyco_hydro_32_C"/>
</dbReference>
<gene>
    <name evidence="8" type="ORF">OLEA9_A110858</name>
</gene>
<keyword evidence="9" id="KW-1185">Reference proteome</keyword>
<feature type="domain" description="Glycosyl hydrolase family 32 N-terminal" evidence="6">
    <location>
        <begin position="38"/>
        <end position="244"/>
    </location>
</feature>
<keyword evidence="3 4" id="KW-0326">Glycosidase</keyword>
<dbReference type="SUPFAM" id="SSF75005">
    <property type="entry name" value="Arabinanase/levansucrase/invertase"/>
    <property type="match status" value="1"/>
</dbReference>